<evidence type="ECO:0000313" key="1">
    <source>
        <dbReference type="EMBL" id="KAB7889215.1"/>
    </source>
</evidence>
<accession>A0A6L4WVY7</accession>
<dbReference type="Proteomes" id="UP000461010">
    <property type="component" value="Unassembled WGS sequence"/>
</dbReference>
<organism evidence="1 4">
    <name type="scientific">Poseidonibacter ostreae</name>
    <dbReference type="NCBI Taxonomy" id="2654171"/>
    <lineage>
        <taxon>Bacteria</taxon>
        <taxon>Pseudomonadati</taxon>
        <taxon>Campylobacterota</taxon>
        <taxon>Epsilonproteobacteria</taxon>
        <taxon>Campylobacterales</taxon>
        <taxon>Arcobacteraceae</taxon>
        <taxon>Poseidonibacter</taxon>
    </lineage>
</organism>
<dbReference type="EMBL" id="WFKK01000016">
    <property type="protein sequence ID" value="KAB7889215.1"/>
    <property type="molecule type" value="Genomic_DNA"/>
</dbReference>
<dbReference type="AlphaFoldDB" id="A0A6L4WVY7"/>
<keyword evidence="3" id="KW-1185">Reference proteome</keyword>
<comment type="caution">
    <text evidence="1">The sequence shown here is derived from an EMBL/GenBank/DDBJ whole genome shotgun (WGS) entry which is preliminary data.</text>
</comment>
<gene>
    <name evidence="2" type="ORF">GBG18_06345</name>
    <name evidence="1" type="ORF">GBG19_06895</name>
</gene>
<evidence type="ECO:0000313" key="4">
    <source>
        <dbReference type="Proteomes" id="UP000472839"/>
    </source>
</evidence>
<dbReference type="Proteomes" id="UP000472839">
    <property type="component" value="Unassembled WGS sequence"/>
</dbReference>
<dbReference type="EMBL" id="WFKJ01000015">
    <property type="protein sequence ID" value="KAB7891584.1"/>
    <property type="molecule type" value="Genomic_DNA"/>
</dbReference>
<evidence type="ECO:0000313" key="2">
    <source>
        <dbReference type="EMBL" id="KAB7891584.1"/>
    </source>
</evidence>
<protein>
    <submittedName>
        <fullName evidence="1">Uncharacterized protein</fullName>
    </submittedName>
</protein>
<reference evidence="3 4" key="1">
    <citation type="submission" date="2019-10" db="EMBL/GenBank/DDBJ databases">
        <title>Poseidonibacter ostreae sp. nov., isolated from the gut of the Ostrea denselamellosa.</title>
        <authorList>
            <person name="Choi A."/>
        </authorList>
    </citation>
    <scope>NUCLEOTIDE SEQUENCE [LARGE SCALE GENOMIC DNA]</scope>
    <source>
        <strain evidence="1 4">SJOD-M-33</strain>
        <strain evidence="2 3">SJOD-M-5</strain>
    </source>
</reference>
<proteinExistence type="predicted"/>
<dbReference type="RefSeq" id="WP_152189452.1">
    <property type="nucleotide sequence ID" value="NZ_WFKI01000006.1"/>
</dbReference>
<evidence type="ECO:0000313" key="3">
    <source>
        <dbReference type="Proteomes" id="UP000461010"/>
    </source>
</evidence>
<sequence length="266" mass="31024">MALQKWEIFQDEATDFLNNHFDASFAMEGGFDSTQSYITVRQSLRLITNIEAKFGPTQAGQIILEPVDGKFIFCDKSKNESNKYTQEIIKYLNSNYSLFKGTNNATIHVDLSNEILFNWAKTIYTDKGVEWIISSNKFNKLTLNDLLFIPINQIEDYFDISLVFRRKKTGNTQIPGKDISDFKEQLELITKDFQIKKTNNKYLLTTKSRLSNFNIGTRYLVSMTNVDCQYYIKKKDINTNPNVMFQLNLKDDIEFKSELFKKSYDL</sequence>
<name>A0A6L4WVY7_9BACT</name>